<sequence>MLLNAHSTTAMARLGRVVGNTRTAVQPGNLQLIGRATWLIQSHGNGVLDSAAWRARHGDTAALDYTEANAVLFEAIAQRSTLADAAQLPEVEVGGGDPGEPGAAAADRLPGAQRLRAQGLNGYLQAQTR</sequence>
<dbReference type="EMBL" id="MIGX01000042">
    <property type="protein sequence ID" value="PPT90864.1"/>
    <property type="molecule type" value="Genomic_DNA"/>
</dbReference>
<organism evidence="1 2">
    <name type="scientific">Xanthomonas theicola</name>
    <dbReference type="NCBI Taxonomy" id="56464"/>
    <lineage>
        <taxon>Bacteria</taxon>
        <taxon>Pseudomonadati</taxon>
        <taxon>Pseudomonadota</taxon>
        <taxon>Gammaproteobacteria</taxon>
        <taxon>Lysobacterales</taxon>
        <taxon>Lysobacteraceae</taxon>
        <taxon>Xanthomonas</taxon>
    </lineage>
</organism>
<dbReference type="Gene3D" id="3.40.50.10490">
    <property type="entry name" value="Glucose-6-phosphate isomerase like protein, domain 1"/>
    <property type="match status" value="1"/>
</dbReference>
<dbReference type="Proteomes" id="UP000239898">
    <property type="component" value="Unassembled WGS sequence"/>
</dbReference>
<accession>A0A2S6ZF02</accession>
<evidence type="ECO:0000313" key="1">
    <source>
        <dbReference type="EMBL" id="PPT90864.1"/>
    </source>
</evidence>
<reference evidence="1 2" key="1">
    <citation type="submission" date="2016-08" db="EMBL/GenBank/DDBJ databases">
        <title>Evolution of the type three secretion system and type three effector repertoires in Xanthomonas.</title>
        <authorList>
            <person name="Merda D."/>
            <person name="Briand M."/>
            <person name="Bosis E."/>
            <person name="Rousseau C."/>
            <person name="Portier P."/>
            <person name="Jacques M.-A."/>
            <person name="Fischer-Le Saux M."/>
        </authorList>
    </citation>
    <scope>NUCLEOTIDE SEQUENCE [LARGE SCALE GENOMIC DNA]</scope>
    <source>
        <strain evidence="1 2">CFBP 4691</strain>
    </source>
</reference>
<comment type="caution">
    <text evidence="1">The sequence shown here is derived from an EMBL/GenBank/DDBJ whole genome shotgun (WGS) entry which is preliminary data.</text>
</comment>
<dbReference type="AlphaFoldDB" id="A0A2S6ZF02"/>
<dbReference type="OrthoDB" id="9813395at2"/>
<keyword evidence="2" id="KW-1185">Reference proteome</keyword>
<evidence type="ECO:0000313" key="2">
    <source>
        <dbReference type="Proteomes" id="UP000239898"/>
    </source>
</evidence>
<gene>
    <name evidence="1" type="ORF">XthCFBP4691_10315</name>
</gene>
<name>A0A2S6ZF02_9XANT</name>
<protein>
    <submittedName>
        <fullName evidence="1">Uncharacterized protein</fullName>
    </submittedName>
</protein>
<dbReference type="RefSeq" id="WP_128420329.1">
    <property type="nucleotide sequence ID" value="NZ_CP049017.1"/>
</dbReference>
<proteinExistence type="predicted"/>